<evidence type="ECO:0000313" key="1">
    <source>
        <dbReference type="EMBL" id="KAL3384773.1"/>
    </source>
</evidence>
<name>A0ABD2VW15_9HYME</name>
<gene>
    <name evidence="1" type="ORF">TKK_019583</name>
</gene>
<accession>A0ABD2VW15</accession>
<keyword evidence="2" id="KW-1185">Reference proteome</keyword>
<comment type="caution">
    <text evidence="1">The sequence shown here is derived from an EMBL/GenBank/DDBJ whole genome shotgun (WGS) entry which is preliminary data.</text>
</comment>
<reference evidence="1 2" key="1">
    <citation type="journal article" date="2024" name="bioRxiv">
        <title>A reference genome for Trichogramma kaykai: A tiny desert-dwelling parasitoid wasp with competing sex-ratio distorters.</title>
        <authorList>
            <person name="Culotta J."/>
            <person name="Lindsey A.R."/>
        </authorList>
    </citation>
    <scope>NUCLEOTIDE SEQUENCE [LARGE SCALE GENOMIC DNA]</scope>
    <source>
        <strain evidence="1 2">KSX58</strain>
    </source>
</reference>
<protein>
    <submittedName>
        <fullName evidence="1">Uncharacterized protein</fullName>
    </submittedName>
</protein>
<dbReference type="AlphaFoldDB" id="A0ABD2VW15"/>
<sequence>MKAVERVKECEKEKERERAKSGKVAGVGTYEHEYLNKCFWRTTTTASVEHSASCVQIRHYCSAAAATAGKR</sequence>
<dbReference type="Proteomes" id="UP001627154">
    <property type="component" value="Unassembled WGS sequence"/>
</dbReference>
<dbReference type="EMBL" id="JBJJXI010000169">
    <property type="protein sequence ID" value="KAL3384773.1"/>
    <property type="molecule type" value="Genomic_DNA"/>
</dbReference>
<organism evidence="1 2">
    <name type="scientific">Trichogramma kaykai</name>
    <dbReference type="NCBI Taxonomy" id="54128"/>
    <lineage>
        <taxon>Eukaryota</taxon>
        <taxon>Metazoa</taxon>
        <taxon>Ecdysozoa</taxon>
        <taxon>Arthropoda</taxon>
        <taxon>Hexapoda</taxon>
        <taxon>Insecta</taxon>
        <taxon>Pterygota</taxon>
        <taxon>Neoptera</taxon>
        <taxon>Endopterygota</taxon>
        <taxon>Hymenoptera</taxon>
        <taxon>Apocrita</taxon>
        <taxon>Proctotrupomorpha</taxon>
        <taxon>Chalcidoidea</taxon>
        <taxon>Trichogrammatidae</taxon>
        <taxon>Trichogramma</taxon>
    </lineage>
</organism>
<evidence type="ECO:0000313" key="2">
    <source>
        <dbReference type="Proteomes" id="UP001627154"/>
    </source>
</evidence>
<proteinExistence type="predicted"/>